<organism evidence="2 3">
    <name type="scientific">Candidatus Geothrix skivensis</name>
    <dbReference type="NCBI Taxonomy" id="2954439"/>
    <lineage>
        <taxon>Bacteria</taxon>
        <taxon>Pseudomonadati</taxon>
        <taxon>Acidobacteriota</taxon>
        <taxon>Holophagae</taxon>
        <taxon>Holophagales</taxon>
        <taxon>Holophagaceae</taxon>
        <taxon>Geothrix</taxon>
    </lineage>
</organism>
<dbReference type="PANTHER" id="PTHR43245">
    <property type="entry name" value="BIFUNCTIONAL POLYMYXIN RESISTANCE PROTEIN ARNA"/>
    <property type="match status" value="1"/>
</dbReference>
<protein>
    <submittedName>
        <fullName evidence="2">NAD(P)-dependent oxidoreductase</fullName>
    </submittedName>
</protein>
<dbReference type="Proteomes" id="UP000886657">
    <property type="component" value="Unassembled WGS sequence"/>
</dbReference>
<dbReference type="Gene3D" id="3.40.50.720">
    <property type="entry name" value="NAD(P)-binding Rossmann-like Domain"/>
    <property type="match status" value="1"/>
</dbReference>
<proteinExistence type="predicted"/>
<evidence type="ECO:0000313" key="2">
    <source>
        <dbReference type="EMBL" id="MBK9797942.1"/>
    </source>
</evidence>
<dbReference type="EMBL" id="JADKIO010000012">
    <property type="protein sequence ID" value="MBK9797942.1"/>
    <property type="molecule type" value="Genomic_DNA"/>
</dbReference>
<dbReference type="InterPro" id="IPR001509">
    <property type="entry name" value="Epimerase_deHydtase"/>
</dbReference>
<sequence length="333" mass="36423">MHRDIAPSPIAVLGGSGFIGTRLVGRLIELGHEPRIGDLEASTTFPDRHFPCDVRRATTLESVLAGAGIVMNLAAEHRDDVRPVSRYHETNVEGARQVCLAAEEAGIKKLIFTSSVAVYGFHSFPVDEGGPFEPFNPYGETKLLAEGIYRTWAEEDPTRSLVIIRPTVVFGEGNRGNVYNLLRQIASGRFMMVGPGTNRKSMAYVGNVAECLVHAMGFGPGIHIYNCVDGPDMNMNDLVALVYDCLGRSRSRDLRVPLGLAIAGGHLMDVVSRFTRTTFPVSAIRVRKFTENTQFNGTRLLSTGFKPPYGLKQALASTIQAEFKNQPGTRADR</sequence>
<dbReference type="Pfam" id="PF01370">
    <property type="entry name" value="Epimerase"/>
    <property type="match status" value="1"/>
</dbReference>
<dbReference type="InterPro" id="IPR036291">
    <property type="entry name" value="NAD(P)-bd_dom_sf"/>
</dbReference>
<dbReference type="SUPFAM" id="SSF51735">
    <property type="entry name" value="NAD(P)-binding Rossmann-fold domains"/>
    <property type="match status" value="1"/>
</dbReference>
<name>A0A9D7XJ33_9BACT</name>
<comment type="caution">
    <text evidence="2">The sequence shown here is derived from an EMBL/GenBank/DDBJ whole genome shotgun (WGS) entry which is preliminary data.</text>
</comment>
<gene>
    <name evidence="2" type="ORF">IPP58_15955</name>
</gene>
<dbReference type="InterPro" id="IPR050177">
    <property type="entry name" value="Lipid_A_modif_metabolic_enz"/>
</dbReference>
<accession>A0A9D7XJ33</accession>
<feature type="domain" description="NAD-dependent epimerase/dehydratase" evidence="1">
    <location>
        <begin position="10"/>
        <end position="226"/>
    </location>
</feature>
<evidence type="ECO:0000313" key="3">
    <source>
        <dbReference type="Proteomes" id="UP000886657"/>
    </source>
</evidence>
<reference evidence="2" key="1">
    <citation type="submission" date="2020-10" db="EMBL/GenBank/DDBJ databases">
        <title>Connecting structure to function with the recovery of over 1000 high-quality activated sludge metagenome-assembled genomes encoding full-length rRNA genes using long-read sequencing.</title>
        <authorList>
            <person name="Singleton C.M."/>
            <person name="Petriglieri F."/>
            <person name="Kristensen J.M."/>
            <person name="Kirkegaard R.H."/>
            <person name="Michaelsen T.Y."/>
            <person name="Andersen M.H."/>
            <person name="Karst S.M."/>
            <person name="Dueholm M.S."/>
            <person name="Nielsen P.H."/>
            <person name="Albertsen M."/>
        </authorList>
    </citation>
    <scope>NUCLEOTIDE SEQUENCE</scope>
    <source>
        <strain evidence="2">Skiv_18-Q3-R9-52_MAXAC.067</strain>
    </source>
</reference>
<dbReference type="AlphaFoldDB" id="A0A9D7XJ33"/>
<evidence type="ECO:0000259" key="1">
    <source>
        <dbReference type="Pfam" id="PF01370"/>
    </source>
</evidence>